<accession>B1I1Z8</accession>
<dbReference type="AlphaFoldDB" id="B1I1Z8"/>
<dbReference type="KEGG" id="dau:Daud_0390"/>
<dbReference type="SUPFAM" id="SSF102588">
    <property type="entry name" value="LmbE-like"/>
    <property type="match status" value="1"/>
</dbReference>
<dbReference type="STRING" id="477974.Daud_0390"/>
<protein>
    <submittedName>
        <fullName evidence="1">LmbE family protein</fullName>
    </submittedName>
</protein>
<dbReference type="Gene3D" id="3.40.50.10320">
    <property type="entry name" value="LmbE-like"/>
    <property type="match status" value="1"/>
</dbReference>
<evidence type="ECO:0000313" key="1">
    <source>
        <dbReference type="EMBL" id="ACA58944.1"/>
    </source>
</evidence>
<dbReference type="RefSeq" id="WP_012301536.1">
    <property type="nucleotide sequence ID" value="NC_010424.1"/>
</dbReference>
<dbReference type="EMBL" id="CP000860">
    <property type="protein sequence ID" value="ACA58944.1"/>
    <property type="molecule type" value="Genomic_DNA"/>
</dbReference>
<keyword evidence="2" id="KW-1185">Reference proteome</keyword>
<sequence>MHGKKDILLLATYGMEIVECGGTLAKQVKAGGSVQAAVSLVRPENREQVEKAAGVLGVKVSFLDFKSGEVQADVASKSKIVRLIREIRPEIIITQDPEHSFLDLDPDRREAMVLYLEAISLAARDWKVEECGNLKPHLVKSIYFMTPERPNCVIDIAEVFRLKEQAMAELTGQLAFTAEMLGKMVSAAAMRCLLTDYEQIKDVPVELGRALHREMNRAFHLYHGLLSHSSFVLAEPFRRLGRFELEYLL</sequence>
<reference evidence="1 2" key="2">
    <citation type="journal article" date="2008" name="Science">
        <title>Environmental genomics reveals a single-species ecosystem deep within Earth.</title>
        <authorList>
            <person name="Chivian D."/>
            <person name="Brodie E.L."/>
            <person name="Alm E.J."/>
            <person name="Culley D.E."/>
            <person name="Dehal P.S."/>
            <person name="Desantis T.Z."/>
            <person name="Gihring T.M."/>
            <person name="Lapidus A."/>
            <person name="Lin L.H."/>
            <person name="Lowry S.R."/>
            <person name="Moser D.P."/>
            <person name="Richardson P.M."/>
            <person name="Southam G."/>
            <person name="Wanger G."/>
            <person name="Pratt L.M."/>
            <person name="Andersen G.L."/>
            <person name="Hazen T.C."/>
            <person name="Brockman F.J."/>
            <person name="Arkin A.P."/>
            <person name="Onstott T.C."/>
        </authorList>
    </citation>
    <scope>NUCLEOTIDE SEQUENCE [LARGE SCALE GENOMIC DNA]</scope>
    <source>
        <strain evidence="1 2">MP104C</strain>
    </source>
</reference>
<dbReference type="Proteomes" id="UP000008544">
    <property type="component" value="Chromosome"/>
</dbReference>
<reference evidence="2" key="1">
    <citation type="submission" date="2007-10" db="EMBL/GenBank/DDBJ databases">
        <title>Complete sequence of chromosome of Desulforudis audaxviator MP104C.</title>
        <authorList>
            <person name="Copeland A."/>
            <person name="Lucas S."/>
            <person name="Lapidus A."/>
            <person name="Barry K."/>
            <person name="Glavina del Rio T."/>
            <person name="Dalin E."/>
            <person name="Tice H."/>
            <person name="Bruce D."/>
            <person name="Pitluck S."/>
            <person name="Lowry S.R."/>
            <person name="Larimer F."/>
            <person name="Land M.L."/>
            <person name="Hauser L."/>
            <person name="Kyrpides N."/>
            <person name="Ivanova N.N."/>
            <person name="Richardson P."/>
        </authorList>
    </citation>
    <scope>NUCLEOTIDE SEQUENCE [LARGE SCALE GENOMIC DNA]</scope>
    <source>
        <strain evidence="2">MP104C</strain>
    </source>
</reference>
<name>B1I1Z8_DESAP</name>
<evidence type="ECO:0000313" key="2">
    <source>
        <dbReference type="Proteomes" id="UP000008544"/>
    </source>
</evidence>
<dbReference type="InterPro" id="IPR024078">
    <property type="entry name" value="LmbE-like_dom_sf"/>
</dbReference>
<proteinExistence type="predicted"/>
<gene>
    <name evidence="1" type="ordered locus">Daud_0390</name>
</gene>
<dbReference type="HOGENOM" id="CLU_1114097_0_0_9"/>
<dbReference type="eggNOG" id="COG2120">
    <property type="taxonomic scope" value="Bacteria"/>
</dbReference>
<organism evidence="1 2">
    <name type="scientific">Desulforudis audaxviator (strain MP104C)</name>
    <dbReference type="NCBI Taxonomy" id="477974"/>
    <lineage>
        <taxon>Bacteria</taxon>
        <taxon>Bacillati</taxon>
        <taxon>Bacillota</taxon>
        <taxon>Clostridia</taxon>
        <taxon>Thermoanaerobacterales</taxon>
        <taxon>Candidatus Desulforudaceae</taxon>
        <taxon>Candidatus Desulforudis</taxon>
    </lineage>
</organism>